<dbReference type="InterPro" id="IPR026040">
    <property type="entry name" value="HyI-like"/>
</dbReference>
<dbReference type="InterPro" id="IPR053398">
    <property type="entry name" value="HPT_OtnI_isomerases"/>
</dbReference>
<reference evidence="5 6" key="1">
    <citation type="submission" date="2019-02" db="EMBL/GenBank/DDBJ databases">
        <title>Genomic Encyclopedia of Type Strains, Phase IV (KMG-IV): sequencing the most valuable type-strain genomes for metagenomic binning, comparative biology and taxonomic classification.</title>
        <authorList>
            <person name="Goeker M."/>
        </authorList>
    </citation>
    <scope>NUCLEOTIDE SEQUENCE [LARGE SCALE GENOMIC DNA]</scope>
    <source>
        <strain evidence="5 6">DSM 21056</strain>
    </source>
</reference>
<feature type="active site" description="Proton donor/acceptor" evidence="3">
    <location>
        <position position="248"/>
    </location>
</feature>
<dbReference type="InterPro" id="IPR036237">
    <property type="entry name" value="Xyl_isomerase-like_sf"/>
</dbReference>
<evidence type="ECO:0000313" key="6">
    <source>
        <dbReference type="Proteomes" id="UP000292298"/>
    </source>
</evidence>
<feature type="domain" description="Xylose isomerase-like TIM barrel" evidence="4">
    <location>
        <begin position="21"/>
        <end position="258"/>
    </location>
</feature>
<dbReference type="FunFam" id="3.20.20.150:FF:000007">
    <property type="entry name" value="Hydroxypyruvate isomerase"/>
    <property type="match status" value="1"/>
</dbReference>
<evidence type="ECO:0000313" key="5">
    <source>
        <dbReference type="EMBL" id="RZU98328.1"/>
    </source>
</evidence>
<dbReference type="GO" id="GO:0008903">
    <property type="term" value="F:hydroxypyruvate isomerase activity"/>
    <property type="evidence" value="ECO:0007669"/>
    <property type="project" value="TreeGrafter"/>
</dbReference>
<organism evidence="5 6">
    <name type="scientific">Spiribacter vilamensis</name>
    <dbReference type="NCBI Taxonomy" id="531306"/>
    <lineage>
        <taxon>Bacteria</taxon>
        <taxon>Pseudomonadati</taxon>
        <taxon>Pseudomonadota</taxon>
        <taxon>Gammaproteobacteria</taxon>
        <taxon>Chromatiales</taxon>
        <taxon>Ectothiorhodospiraceae</taxon>
        <taxon>Spiribacter</taxon>
    </lineage>
</organism>
<dbReference type="PANTHER" id="PTHR43489:SF6">
    <property type="entry name" value="HYDROXYPYRUVATE ISOMERASE-RELATED"/>
    <property type="match status" value="1"/>
</dbReference>
<dbReference type="OrthoDB" id="9786584at2"/>
<dbReference type="SUPFAM" id="SSF51658">
    <property type="entry name" value="Xylose isomerase-like"/>
    <property type="match status" value="1"/>
</dbReference>
<keyword evidence="1 2" id="KW-0413">Isomerase</keyword>
<evidence type="ECO:0000256" key="1">
    <source>
        <dbReference type="ARBA" id="ARBA00023235"/>
    </source>
</evidence>
<comment type="caution">
    <text evidence="5">The sequence shown here is derived from an EMBL/GenBank/DDBJ whole genome shotgun (WGS) entry which is preliminary data.</text>
</comment>
<accession>A0A4Q8CZ79</accession>
<dbReference type="GO" id="GO:0046487">
    <property type="term" value="P:glyoxylate metabolic process"/>
    <property type="evidence" value="ECO:0007669"/>
    <property type="project" value="TreeGrafter"/>
</dbReference>
<dbReference type="Proteomes" id="UP000292298">
    <property type="component" value="Unassembled WGS sequence"/>
</dbReference>
<dbReference type="PANTHER" id="PTHR43489">
    <property type="entry name" value="ISOMERASE"/>
    <property type="match status" value="1"/>
</dbReference>
<evidence type="ECO:0000256" key="3">
    <source>
        <dbReference type="PIRSR" id="PIRSR006241-50"/>
    </source>
</evidence>
<protein>
    <submittedName>
        <fullName evidence="5">Hydroxypyruvate isomerase</fullName>
    </submittedName>
</protein>
<dbReference type="InterPro" id="IPR013022">
    <property type="entry name" value="Xyl_isomerase-like_TIM-brl"/>
</dbReference>
<proteinExistence type="inferred from homology"/>
<sequence length="273" mass="30356">MIRLAANLSMMFTEYPFMDRFAAAADAGFRGVEYLFPYEYSASDIAEALAANGLEQVLFNLPPGDWDAGERGVACLPGRETEFREGVETALRYAEKLECRQLHMMAGIAPPRTDPARVEMTYLSNLHYAAAQAEARGIKILIEPINPTDMPGYFLRSAGYAHELIQRVQAVTGDNGARNIAIQLDLYHRQMLEGRLAVAIDEYLGESAHIQIAGVPGRHEPDADGEVNWDWVLGTLDRLGYDGWIGCEYRPRGRTDAGIVWANPWLASMESRS</sequence>
<dbReference type="EMBL" id="SHLI01000001">
    <property type="protein sequence ID" value="RZU98328.1"/>
    <property type="molecule type" value="Genomic_DNA"/>
</dbReference>
<dbReference type="AlphaFoldDB" id="A0A4Q8CZ79"/>
<dbReference type="Pfam" id="PF01261">
    <property type="entry name" value="AP_endonuc_2"/>
    <property type="match status" value="1"/>
</dbReference>
<dbReference type="NCBIfam" id="NF043033">
    <property type="entry name" value="OxoTetrIsom"/>
    <property type="match status" value="1"/>
</dbReference>
<keyword evidence="5" id="KW-0670">Pyruvate</keyword>
<dbReference type="PIRSF" id="PIRSF006241">
    <property type="entry name" value="HyI"/>
    <property type="match status" value="1"/>
</dbReference>
<dbReference type="RefSeq" id="WP_130502652.1">
    <property type="nucleotide sequence ID" value="NZ_SHLI01000001.1"/>
</dbReference>
<evidence type="ECO:0000256" key="2">
    <source>
        <dbReference type="PIRNR" id="PIRNR006241"/>
    </source>
</evidence>
<dbReference type="InterPro" id="IPR050417">
    <property type="entry name" value="Sugar_Epim/Isomerase"/>
</dbReference>
<dbReference type="Gene3D" id="3.20.20.150">
    <property type="entry name" value="Divalent-metal-dependent TIM barrel enzymes"/>
    <property type="match status" value="1"/>
</dbReference>
<comment type="similarity">
    <text evidence="2">Belongs to the hyi family.</text>
</comment>
<feature type="active site" description="Proton donor/acceptor" evidence="3">
    <location>
        <position position="143"/>
    </location>
</feature>
<keyword evidence="6" id="KW-1185">Reference proteome</keyword>
<evidence type="ECO:0000259" key="4">
    <source>
        <dbReference type="Pfam" id="PF01261"/>
    </source>
</evidence>
<name>A0A4Q8CZ79_9GAMM</name>
<gene>
    <name evidence="5" type="ORF">EV698_0572</name>
</gene>